<keyword evidence="6" id="KW-0238">DNA-binding</keyword>
<evidence type="ECO:0000256" key="11">
    <source>
        <dbReference type="ARBA" id="ARBA00048988"/>
    </source>
</evidence>
<dbReference type="InterPro" id="IPR014017">
    <property type="entry name" value="DNA_helicase_UvrD-like_C"/>
</dbReference>
<evidence type="ECO:0000313" key="17">
    <source>
        <dbReference type="Proteomes" id="UP000460298"/>
    </source>
</evidence>
<comment type="caution">
    <text evidence="16">The sequence shown here is derived from an EMBL/GenBank/DDBJ whole genome shotgun (WGS) entry which is preliminary data.</text>
</comment>
<feature type="coiled-coil region" evidence="13">
    <location>
        <begin position="681"/>
        <end position="709"/>
    </location>
</feature>
<evidence type="ECO:0000256" key="8">
    <source>
        <dbReference type="ARBA" id="ARBA00034617"/>
    </source>
</evidence>
<keyword evidence="7" id="KW-0413">Isomerase</keyword>
<comment type="catalytic activity">
    <reaction evidence="11">
        <text>ATP + H2O = ADP + phosphate + H(+)</text>
        <dbReference type="Rhea" id="RHEA:13065"/>
        <dbReference type="ChEBI" id="CHEBI:15377"/>
        <dbReference type="ChEBI" id="CHEBI:15378"/>
        <dbReference type="ChEBI" id="CHEBI:30616"/>
        <dbReference type="ChEBI" id="CHEBI:43474"/>
        <dbReference type="ChEBI" id="CHEBI:456216"/>
        <dbReference type="EC" id="5.6.2.4"/>
    </reaction>
</comment>
<dbReference type="Gene3D" id="1.10.10.160">
    <property type="match status" value="1"/>
</dbReference>
<evidence type="ECO:0000259" key="15">
    <source>
        <dbReference type="PROSITE" id="PS51217"/>
    </source>
</evidence>
<keyword evidence="4 12" id="KW-0347">Helicase</keyword>
<accession>A0A833M0G7</accession>
<dbReference type="SUPFAM" id="SSF52540">
    <property type="entry name" value="P-loop containing nucleoside triphosphate hydrolases"/>
    <property type="match status" value="1"/>
</dbReference>
<sequence length="717" mass="81909">MSLNPQQAEAVMQIHGPLLVFAGAGSGKTRVITHRIRNMIYKGIAPSSIVAVSFTSKSAKEMRERLIHMMGRKESRGIVVSTFHALGNRILQGDIRLLGYRDPFTILDGDDQLSIFRDLYRSLKMDPDDAKKEGAAFLVSLCKNSGMSPEEWALQRALPFNDQIFLELYNGYHRTLKSLNAVDFDDLILLPQKLFREHPEVLERYHRRFRYFLIDEFQDTNPSQYSLLLQLAGHTRNLCVVGDDDQSIYGWRGADVGIIRNFEKDFPEAKTIRLELNYRSTQQILMAANAVVKNNTKRVLKELKPTIAGGVPLRLMLAENEEMEAERVASVIKDKILRENRTPGDFAILYRTNFQSRAFEQELRKQNIPLHVVGGYRFFDRKEVKDTISYLRVLANPSDEVSLLRVINTPKRGIGEGTIKKIGEYIESQSAKEGHRIPFYEVLQRMEGGPGLIEGIPSKQAATLHEFKELIEHYRREFSRARKMAPVLAALIRDLKFEAEFLREGDNDAAAKARMLNLSEIVNMLSYFEDQWDESKPPGLFDFLARISLQASDQDDDNPRGRVQLLTLHLSKGLEYNVVFLSGMNEGIFPAGRSLSEAGDQDEALEEERRLCYVGITRARQELILTHSQVRRRFGEEEVLEPSRFLSEIPPELLEIDEGPSEVELASREKMFLDDLKAISAEAAEEAEIREAEKAREAENEATRREEERVRALLYGK</sequence>
<feature type="domain" description="UvrD-like helicase ATP-binding" evidence="14">
    <location>
        <begin position="1"/>
        <end position="281"/>
    </location>
</feature>
<dbReference type="PANTHER" id="PTHR11070">
    <property type="entry name" value="UVRD / RECB / PCRA DNA HELICASE FAMILY MEMBER"/>
    <property type="match status" value="1"/>
</dbReference>
<proteinExistence type="inferred from homology"/>
<dbReference type="GO" id="GO:0043138">
    <property type="term" value="F:3'-5' DNA helicase activity"/>
    <property type="evidence" value="ECO:0007669"/>
    <property type="project" value="UniProtKB-EC"/>
</dbReference>
<dbReference type="GO" id="GO:0033202">
    <property type="term" value="C:DNA helicase complex"/>
    <property type="evidence" value="ECO:0007669"/>
    <property type="project" value="TreeGrafter"/>
</dbReference>
<evidence type="ECO:0000256" key="12">
    <source>
        <dbReference type="PROSITE-ProRule" id="PRU00560"/>
    </source>
</evidence>
<comment type="catalytic activity">
    <reaction evidence="8">
        <text>Couples ATP hydrolysis with the unwinding of duplex DNA by translocating in the 3'-5' direction.</text>
        <dbReference type="EC" id="5.6.2.4"/>
    </reaction>
</comment>
<evidence type="ECO:0000256" key="1">
    <source>
        <dbReference type="ARBA" id="ARBA00009922"/>
    </source>
</evidence>
<evidence type="ECO:0000313" key="16">
    <source>
        <dbReference type="EMBL" id="KAB2930844.1"/>
    </source>
</evidence>
<dbReference type="Gene3D" id="1.10.486.10">
    <property type="entry name" value="PCRA, domain 4"/>
    <property type="match status" value="1"/>
</dbReference>
<evidence type="ECO:0000256" key="2">
    <source>
        <dbReference type="ARBA" id="ARBA00022741"/>
    </source>
</evidence>
<dbReference type="PROSITE" id="PS51198">
    <property type="entry name" value="UVRD_HELICASE_ATP_BIND"/>
    <property type="match status" value="1"/>
</dbReference>
<dbReference type="EMBL" id="WBUI01000017">
    <property type="protein sequence ID" value="KAB2930844.1"/>
    <property type="molecule type" value="Genomic_DNA"/>
</dbReference>
<dbReference type="Proteomes" id="UP000460298">
    <property type="component" value="Unassembled WGS sequence"/>
</dbReference>
<dbReference type="AlphaFoldDB" id="A0A833M0G7"/>
<dbReference type="GO" id="GO:0000725">
    <property type="term" value="P:recombinational repair"/>
    <property type="evidence" value="ECO:0007669"/>
    <property type="project" value="TreeGrafter"/>
</dbReference>
<keyword evidence="13" id="KW-0175">Coiled coil</keyword>
<dbReference type="GO" id="GO:0005524">
    <property type="term" value="F:ATP binding"/>
    <property type="evidence" value="ECO:0007669"/>
    <property type="project" value="UniProtKB-UniRule"/>
</dbReference>
<evidence type="ECO:0000259" key="14">
    <source>
        <dbReference type="PROSITE" id="PS51198"/>
    </source>
</evidence>
<organism evidence="16 17">
    <name type="scientific">Leptonema illini</name>
    <dbReference type="NCBI Taxonomy" id="183"/>
    <lineage>
        <taxon>Bacteria</taxon>
        <taxon>Pseudomonadati</taxon>
        <taxon>Spirochaetota</taxon>
        <taxon>Spirochaetia</taxon>
        <taxon>Leptospirales</taxon>
        <taxon>Leptospiraceae</taxon>
        <taxon>Leptonema</taxon>
    </lineage>
</organism>
<gene>
    <name evidence="16" type="ORF">F9K24_15380</name>
</gene>
<dbReference type="PANTHER" id="PTHR11070:SF2">
    <property type="entry name" value="ATP-DEPENDENT DNA HELICASE SRS2"/>
    <property type="match status" value="1"/>
</dbReference>
<dbReference type="Pfam" id="PF00580">
    <property type="entry name" value="UvrD-helicase"/>
    <property type="match status" value="1"/>
</dbReference>
<evidence type="ECO:0000256" key="3">
    <source>
        <dbReference type="ARBA" id="ARBA00022801"/>
    </source>
</evidence>
<feature type="binding site" evidence="12">
    <location>
        <begin position="22"/>
        <end position="29"/>
    </location>
    <ligand>
        <name>ATP</name>
        <dbReference type="ChEBI" id="CHEBI:30616"/>
    </ligand>
</feature>
<dbReference type="EC" id="5.6.2.4" evidence="9"/>
<evidence type="ECO:0000256" key="10">
    <source>
        <dbReference type="ARBA" id="ARBA00034923"/>
    </source>
</evidence>
<dbReference type="Gene3D" id="3.40.50.300">
    <property type="entry name" value="P-loop containing nucleotide triphosphate hydrolases"/>
    <property type="match status" value="2"/>
</dbReference>
<evidence type="ECO:0000256" key="5">
    <source>
        <dbReference type="ARBA" id="ARBA00022840"/>
    </source>
</evidence>
<dbReference type="InterPro" id="IPR014016">
    <property type="entry name" value="UvrD-like_ATP-bd"/>
</dbReference>
<name>A0A833M0G7_9LEPT</name>
<evidence type="ECO:0000256" key="6">
    <source>
        <dbReference type="ARBA" id="ARBA00023125"/>
    </source>
</evidence>
<evidence type="ECO:0000256" key="13">
    <source>
        <dbReference type="SAM" id="Coils"/>
    </source>
</evidence>
<evidence type="ECO:0000256" key="4">
    <source>
        <dbReference type="ARBA" id="ARBA00022806"/>
    </source>
</evidence>
<dbReference type="GO" id="GO:0005829">
    <property type="term" value="C:cytosol"/>
    <property type="evidence" value="ECO:0007669"/>
    <property type="project" value="TreeGrafter"/>
</dbReference>
<dbReference type="InterPro" id="IPR027417">
    <property type="entry name" value="P-loop_NTPase"/>
</dbReference>
<reference evidence="16 17" key="1">
    <citation type="submission" date="2019-10" db="EMBL/GenBank/DDBJ databases">
        <title>Extracellular Electron Transfer in a Candidatus Methanoperedens spp. Enrichment Culture.</title>
        <authorList>
            <person name="Berger S."/>
            <person name="Rangel Shaw D."/>
            <person name="Berben T."/>
            <person name="In 'T Zandt M."/>
            <person name="Frank J."/>
            <person name="Reimann J."/>
            <person name="Jetten M.S.M."/>
            <person name="Welte C.U."/>
        </authorList>
    </citation>
    <scope>NUCLEOTIDE SEQUENCE [LARGE SCALE GENOMIC DNA]</scope>
    <source>
        <strain evidence="16">SB12</strain>
    </source>
</reference>
<protein>
    <recommendedName>
        <fullName evidence="9">DNA 3'-5' helicase</fullName>
        <ecNumber evidence="9">5.6.2.4</ecNumber>
    </recommendedName>
    <alternativeName>
        <fullName evidence="10">DNA 3'-5' helicase II</fullName>
    </alternativeName>
</protein>
<dbReference type="CDD" id="cd18807">
    <property type="entry name" value="SF1_C_UvrD"/>
    <property type="match status" value="1"/>
</dbReference>
<dbReference type="GO" id="GO:0003677">
    <property type="term" value="F:DNA binding"/>
    <property type="evidence" value="ECO:0007669"/>
    <property type="project" value="UniProtKB-KW"/>
</dbReference>
<keyword evidence="2 12" id="KW-0547">Nucleotide-binding</keyword>
<dbReference type="PROSITE" id="PS51217">
    <property type="entry name" value="UVRD_HELICASE_CTER"/>
    <property type="match status" value="1"/>
</dbReference>
<dbReference type="GO" id="GO:0016787">
    <property type="term" value="F:hydrolase activity"/>
    <property type="evidence" value="ECO:0007669"/>
    <property type="project" value="UniProtKB-UniRule"/>
</dbReference>
<evidence type="ECO:0000256" key="7">
    <source>
        <dbReference type="ARBA" id="ARBA00023235"/>
    </source>
</evidence>
<evidence type="ECO:0000256" key="9">
    <source>
        <dbReference type="ARBA" id="ARBA00034808"/>
    </source>
</evidence>
<dbReference type="Pfam" id="PF13361">
    <property type="entry name" value="UvrD_C"/>
    <property type="match status" value="1"/>
</dbReference>
<dbReference type="InterPro" id="IPR000212">
    <property type="entry name" value="DNA_helicase_UvrD/REP"/>
</dbReference>
<keyword evidence="5 12" id="KW-0067">ATP-binding</keyword>
<comment type="similarity">
    <text evidence="1">Belongs to the helicase family. UvrD subfamily.</text>
</comment>
<keyword evidence="3 12" id="KW-0378">Hydrolase</keyword>
<feature type="domain" description="UvrD-like helicase C-terminal" evidence="15">
    <location>
        <begin position="282"/>
        <end position="573"/>
    </location>
</feature>
<dbReference type="InterPro" id="IPR013986">
    <property type="entry name" value="DExx_box_DNA_helicase_dom_sf"/>
</dbReference>
<dbReference type="CDD" id="cd17932">
    <property type="entry name" value="DEXQc_UvrD"/>
    <property type="match status" value="1"/>
</dbReference>